<comment type="caution">
    <text evidence="3">The sequence shown here is derived from an EMBL/GenBank/DDBJ whole genome shotgun (WGS) entry which is preliminary data.</text>
</comment>
<sequence length="427" mass="47700">MKIGILRGHNTIYNRGANGILKEEDMINDVSFKLINKLKAAGQIVIDCTPTQEDFKNIHSTTDSLRIRCQRANAANVDIVVSIHFNYYNGQANGSEIFYVSENGNNIGQPVLNEIVNLGFTNRGMKKNTSLYVLNNTIAPAILVEGCFCDSVKDTNLFDSEKMATAIFKGLTGIKGTLISTSPTASKDQIATWAKENFLNDNYKELLDIYWTDCISKEINPVILFAQMCLETGFLYKIPSQAGIDASYYNPCGLKTTSGGSNIDPTAHKKFKNWKEGITAHIDHMGLYLGLDGYPKESTPDPRHFSYLKGIITTVEDLGKTWTTSDTYASVLLKYSSEIENTEIFVHTDLERLAKKVDDLETSYSYLSSQISQINSRLSSLEDNLQFFTERIATLTSNVSTINQNIASLQSFVDKTLKHYQDIIKEV</sequence>
<evidence type="ECO:0000259" key="2">
    <source>
        <dbReference type="SMART" id="SM00646"/>
    </source>
</evidence>
<keyword evidence="4" id="KW-1185">Reference proteome</keyword>
<protein>
    <submittedName>
        <fullName evidence="3">N-acetylmuramoyl-L-alanine amidase</fullName>
        <ecNumber evidence="3">3.5.1.28</ecNumber>
    </submittedName>
</protein>
<dbReference type="Pfam" id="PF01832">
    <property type="entry name" value="Glucosaminidase"/>
    <property type="match status" value="1"/>
</dbReference>
<dbReference type="RefSeq" id="WP_250860040.1">
    <property type="nucleotide sequence ID" value="NZ_JAGSOJ010000003.1"/>
</dbReference>
<proteinExistence type="predicted"/>
<dbReference type="Proteomes" id="UP001056429">
    <property type="component" value="Unassembled WGS sequence"/>
</dbReference>
<dbReference type="InterPro" id="IPR051922">
    <property type="entry name" value="Bact_Sporulation_Assoc"/>
</dbReference>
<dbReference type="GO" id="GO:0009253">
    <property type="term" value="P:peptidoglycan catabolic process"/>
    <property type="evidence" value="ECO:0007669"/>
    <property type="project" value="InterPro"/>
</dbReference>
<name>A0A9J6P2D6_9CLOT</name>
<evidence type="ECO:0000256" key="1">
    <source>
        <dbReference type="SAM" id="Coils"/>
    </source>
</evidence>
<feature type="domain" description="MurNAc-LAA" evidence="2">
    <location>
        <begin position="69"/>
        <end position="172"/>
    </location>
</feature>
<reference evidence="3" key="1">
    <citation type="journal article" date="2021" name="mSystems">
        <title>Bacteria and Archaea Synergistically Convert Glycine Betaine to Biogenic Methane in the Formosa Cold Seep of the South China Sea.</title>
        <authorList>
            <person name="Li L."/>
            <person name="Zhang W."/>
            <person name="Zhang S."/>
            <person name="Song L."/>
            <person name="Sun Q."/>
            <person name="Zhang H."/>
            <person name="Xiang H."/>
            <person name="Dong X."/>
        </authorList>
    </citation>
    <scope>NUCLEOTIDE SEQUENCE</scope>
    <source>
        <strain evidence="3">ZWT</strain>
    </source>
</reference>
<dbReference type="InterPro" id="IPR002901">
    <property type="entry name" value="MGlyc_endo_b_GlcNAc-like_dom"/>
</dbReference>
<dbReference type="GO" id="GO:0008745">
    <property type="term" value="F:N-acetylmuramoyl-L-alanine amidase activity"/>
    <property type="evidence" value="ECO:0007669"/>
    <property type="project" value="UniProtKB-EC"/>
</dbReference>
<dbReference type="Pfam" id="PF01520">
    <property type="entry name" value="Amidase_3"/>
    <property type="match status" value="1"/>
</dbReference>
<dbReference type="AlphaFoldDB" id="A0A9J6P2D6"/>
<feature type="coiled-coil region" evidence="1">
    <location>
        <begin position="371"/>
        <end position="398"/>
    </location>
</feature>
<accession>A0A9J6P2D6</accession>
<dbReference type="EMBL" id="JAGSOJ010000003">
    <property type="protein sequence ID" value="MCM1990930.1"/>
    <property type="molecule type" value="Genomic_DNA"/>
</dbReference>
<dbReference type="EC" id="3.5.1.28" evidence="3"/>
<dbReference type="GO" id="GO:0004040">
    <property type="term" value="F:amidase activity"/>
    <property type="evidence" value="ECO:0007669"/>
    <property type="project" value="InterPro"/>
</dbReference>
<reference evidence="3" key="2">
    <citation type="submission" date="2021-04" db="EMBL/GenBank/DDBJ databases">
        <authorList>
            <person name="Dong X."/>
        </authorList>
    </citation>
    <scope>NUCLEOTIDE SEQUENCE</scope>
    <source>
        <strain evidence="3">ZWT</strain>
    </source>
</reference>
<evidence type="ECO:0000313" key="4">
    <source>
        <dbReference type="Proteomes" id="UP001056429"/>
    </source>
</evidence>
<dbReference type="Gene3D" id="3.40.630.40">
    <property type="entry name" value="Zn-dependent exopeptidases"/>
    <property type="match status" value="1"/>
</dbReference>
<dbReference type="PANTHER" id="PTHR30032">
    <property type="entry name" value="N-ACETYLMURAMOYL-L-ALANINE AMIDASE-RELATED"/>
    <property type="match status" value="1"/>
</dbReference>
<dbReference type="PANTHER" id="PTHR30032:SF1">
    <property type="entry name" value="N-ACETYLMURAMOYL-L-ALANINE AMIDASE LYTC"/>
    <property type="match status" value="1"/>
</dbReference>
<gene>
    <name evidence="3" type="ORF">KDK92_14460</name>
</gene>
<dbReference type="InterPro" id="IPR002508">
    <property type="entry name" value="MurNAc-LAA_cat"/>
</dbReference>
<dbReference type="SUPFAM" id="SSF53187">
    <property type="entry name" value="Zn-dependent exopeptidases"/>
    <property type="match status" value="1"/>
</dbReference>
<keyword evidence="3" id="KW-0378">Hydrolase</keyword>
<dbReference type="CDD" id="cd02696">
    <property type="entry name" value="MurNAc-LAA"/>
    <property type="match status" value="1"/>
</dbReference>
<dbReference type="SMART" id="SM00646">
    <property type="entry name" value="Ami_3"/>
    <property type="match status" value="1"/>
</dbReference>
<evidence type="ECO:0000313" key="3">
    <source>
        <dbReference type="EMBL" id="MCM1990930.1"/>
    </source>
</evidence>
<organism evidence="3 4">
    <name type="scientific">Oceanirhabdus seepicola</name>
    <dbReference type="NCBI Taxonomy" id="2828781"/>
    <lineage>
        <taxon>Bacteria</taxon>
        <taxon>Bacillati</taxon>
        <taxon>Bacillota</taxon>
        <taxon>Clostridia</taxon>
        <taxon>Eubacteriales</taxon>
        <taxon>Clostridiaceae</taxon>
        <taxon>Oceanirhabdus</taxon>
    </lineage>
</organism>
<dbReference type="Gene3D" id="1.20.5.340">
    <property type="match status" value="1"/>
</dbReference>
<keyword evidence="1" id="KW-0175">Coiled coil</keyword>